<dbReference type="PANTHER" id="PTHR11138">
    <property type="entry name" value="METHIONYL-TRNA FORMYLTRANSFERASE"/>
    <property type="match status" value="1"/>
</dbReference>
<dbReference type="InterPro" id="IPR037022">
    <property type="entry name" value="Formyl_trans_C_sf"/>
</dbReference>
<evidence type="ECO:0000256" key="8">
    <source>
        <dbReference type="HAMAP-Rule" id="MF_00182"/>
    </source>
</evidence>
<dbReference type="Gene3D" id="3.10.25.10">
    <property type="entry name" value="Formyl transferase, C-terminal domain"/>
    <property type="match status" value="1"/>
</dbReference>
<dbReference type="Pfam" id="PF00551">
    <property type="entry name" value="Formyl_trans_N"/>
    <property type="match status" value="1"/>
</dbReference>
<evidence type="ECO:0000259" key="10">
    <source>
        <dbReference type="Pfam" id="PF02911"/>
    </source>
</evidence>
<evidence type="ECO:0000313" key="11">
    <source>
        <dbReference type="EMBL" id="PIQ87303.1"/>
    </source>
</evidence>
<comment type="function">
    <text evidence="1 8">Attaches a formyl group to the free amino group of methionyl-tRNA(fMet). The formyl group appears to play a dual role in the initiator identity of N-formylmethionyl-tRNA by promoting its recognition by IF2 and preventing the misappropriation of this tRNA by the elongation apparatus.</text>
</comment>
<comment type="caution">
    <text evidence="11">The sequence shown here is derived from an EMBL/GenBank/DDBJ whole genome shotgun (WGS) entry which is preliminary data.</text>
</comment>
<dbReference type="InterPro" id="IPR041711">
    <property type="entry name" value="Met-tRNA-FMT_N"/>
</dbReference>
<evidence type="ECO:0000256" key="2">
    <source>
        <dbReference type="ARBA" id="ARBA00010699"/>
    </source>
</evidence>
<dbReference type="EMBL" id="PCVY01000016">
    <property type="protein sequence ID" value="PIQ87303.1"/>
    <property type="molecule type" value="Genomic_DNA"/>
</dbReference>
<dbReference type="InterPro" id="IPR044135">
    <property type="entry name" value="Met-tRNA-FMT_C"/>
</dbReference>
<dbReference type="InterPro" id="IPR036477">
    <property type="entry name" value="Formyl_transf_N_sf"/>
</dbReference>
<dbReference type="GO" id="GO:0005829">
    <property type="term" value="C:cytosol"/>
    <property type="evidence" value="ECO:0007669"/>
    <property type="project" value="TreeGrafter"/>
</dbReference>
<comment type="similarity">
    <text evidence="2 8">Belongs to the Fmt family.</text>
</comment>
<dbReference type="Pfam" id="PF02911">
    <property type="entry name" value="Formyl_trans_C"/>
    <property type="match status" value="1"/>
</dbReference>
<feature type="binding site" evidence="8">
    <location>
        <begin position="109"/>
        <end position="112"/>
    </location>
    <ligand>
        <name>(6S)-5,6,7,8-tetrahydrofolate</name>
        <dbReference type="ChEBI" id="CHEBI:57453"/>
    </ligand>
</feature>
<evidence type="ECO:0000256" key="1">
    <source>
        <dbReference type="ARBA" id="ARBA00002606"/>
    </source>
</evidence>
<name>A0A2H0LS98_9BACT</name>
<dbReference type="Proteomes" id="UP000230859">
    <property type="component" value="Unassembled WGS sequence"/>
</dbReference>
<organism evidence="11 12">
    <name type="scientific">Candidatus Abzuiibacterium crystallinum</name>
    <dbReference type="NCBI Taxonomy" id="1974748"/>
    <lineage>
        <taxon>Bacteria</taxon>
        <taxon>Pseudomonadati</taxon>
        <taxon>Candidatus Omnitrophota</taxon>
        <taxon>Candidatus Abzuiibacterium</taxon>
    </lineage>
</organism>
<dbReference type="Gene3D" id="3.40.50.170">
    <property type="entry name" value="Formyl transferase, N-terminal domain"/>
    <property type="match status" value="1"/>
</dbReference>
<dbReference type="AlphaFoldDB" id="A0A2H0LS98"/>
<reference evidence="11 12" key="1">
    <citation type="submission" date="2017-09" db="EMBL/GenBank/DDBJ databases">
        <title>Depth-based differentiation of microbial function through sediment-hosted aquifers and enrichment of novel symbionts in the deep terrestrial subsurface.</title>
        <authorList>
            <person name="Probst A.J."/>
            <person name="Ladd B."/>
            <person name="Jarett J.K."/>
            <person name="Geller-Mcgrath D.E."/>
            <person name="Sieber C.M."/>
            <person name="Emerson J.B."/>
            <person name="Anantharaman K."/>
            <person name="Thomas B.C."/>
            <person name="Malmstrom R."/>
            <person name="Stieglmeier M."/>
            <person name="Klingl A."/>
            <person name="Woyke T."/>
            <person name="Ryan C.M."/>
            <person name="Banfield J.F."/>
        </authorList>
    </citation>
    <scope>NUCLEOTIDE SEQUENCE [LARGE SCALE GENOMIC DNA]</scope>
    <source>
        <strain evidence="11">CG11_big_fil_rev_8_21_14_0_20_45_26</strain>
    </source>
</reference>
<protein>
    <recommendedName>
        <fullName evidence="4 8">Methionyl-tRNA formyltransferase</fullName>
        <ecNumber evidence="3 8">2.1.2.9</ecNumber>
    </recommendedName>
</protein>
<dbReference type="SUPFAM" id="SSF53328">
    <property type="entry name" value="Formyltransferase"/>
    <property type="match status" value="1"/>
</dbReference>
<dbReference type="InterPro" id="IPR005794">
    <property type="entry name" value="Fmt"/>
</dbReference>
<keyword evidence="5 8" id="KW-0808">Transferase</keyword>
<evidence type="ECO:0000313" key="12">
    <source>
        <dbReference type="Proteomes" id="UP000230859"/>
    </source>
</evidence>
<proteinExistence type="inferred from homology"/>
<dbReference type="NCBIfam" id="TIGR00460">
    <property type="entry name" value="fmt"/>
    <property type="match status" value="1"/>
</dbReference>
<dbReference type="InterPro" id="IPR011034">
    <property type="entry name" value="Formyl_transferase-like_C_sf"/>
</dbReference>
<comment type="catalytic activity">
    <reaction evidence="7 8">
        <text>L-methionyl-tRNA(fMet) + (6R)-10-formyltetrahydrofolate = N-formyl-L-methionyl-tRNA(fMet) + (6S)-5,6,7,8-tetrahydrofolate + H(+)</text>
        <dbReference type="Rhea" id="RHEA:24380"/>
        <dbReference type="Rhea" id="RHEA-COMP:9952"/>
        <dbReference type="Rhea" id="RHEA-COMP:9953"/>
        <dbReference type="ChEBI" id="CHEBI:15378"/>
        <dbReference type="ChEBI" id="CHEBI:57453"/>
        <dbReference type="ChEBI" id="CHEBI:78530"/>
        <dbReference type="ChEBI" id="CHEBI:78844"/>
        <dbReference type="ChEBI" id="CHEBI:195366"/>
        <dbReference type="EC" id="2.1.2.9"/>
    </reaction>
</comment>
<dbReference type="PANTHER" id="PTHR11138:SF5">
    <property type="entry name" value="METHIONYL-TRNA FORMYLTRANSFERASE, MITOCHONDRIAL"/>
    <property type="match status" value="1"/>
</dbReference>
<evidence type="ECO:0000256" key="6">
    <source>
        <dbReference type="ARBA" id="ARBA00022917"/>
    </source>
</evidence>
<sequence>MKIVFFGSSEFSIPILEHLTKSHADVVLVVTTPERKKGRGLTPALSLVAQKAKEIGLPVFAPETLQDKKIDAQLRDAAADYFVIASYGKILPTPLLSIPKKFALNVHPSMLPKYRGASPIAAPLLEGQTKTGVSIALLTPRLDAGDLVIQEAVPIQKSDDALSLEEKLAKRGGELVIKSIELIEAGKHTLMPQKETEASYAHKIQKEDGKIDWQQSAQHIRNQVKAYVKWPGAYAFLNGKRIKILKADSVETKKQAQAPGCVTLISKKGYIEVSTGRGFLKIDQIQPESLRVMPPHAYALGRKLNIGDVFK</sequence>
<evidence type="ECO:0000256" key="3">
    <source>
        <dbReference type="ARBA" id="ARBA00012261"/>
    </source>
</evidence>
<dbReference type="HAMAP" id="MF_00182">
    <property type="entry name" value="Formyl_trans"/>
    <property type="match status" value="1"/>
</dbReference>
<dbReference type="InterPro" id="IPR002376">
    <property type="entry name" value="Formyl_transf_N"/>
</dbReference>
<dbReference type="CDD" id="cd08646">
    <property type="entry name" value="FMT_core_Met-tRNA-FMT_N"/>
    <property type="match status" value="1"/>
</dbReference>
<dbReference type="EC" id="2.1.2.9" evidence="3 8"/>
<dbReference type="GO" id="GO:0004479">
    <property type="term" value="F:methionyl-tRNA formyltransferase activity"/>
    <property type="evidence" value="ECO:0007669"/>
    <property type="project" value="UniProtKB-UniRule"/>
</dbReference>
<evidence type="ECO:0000259" key="9">
    <source>
        <dbReference type="Pfam" id="PF00551"/>
    </source>
</evidence>
<keyword evidence="6 8" id="KW-0648">Protein biosynthesis</keyword>
<dbReference type="CDD" id="cd08704">
    <property type="entry name" value="Met_tRNA_FMT_C"/>
    <property type="match status" value="1"/>
</dbReference>
<evidence type="ECO:0000256" key="4">
    <source>
        <dbReference type="ARBA" id="ARBA00016014"/>
    </source>
</evidence>
<feature type="domain" description="Formyl transferase N-terminal" evidence="9">
    <location>
        <begin position="1"/>
        <end position="178"/>
    </location>
</feature>
<accession>A0A2H0LS98</accession>
<evidence type="ECO:0000256" key="7">
    <source>
        <dbReference type="ARBA" id="ARBA00048558"/>
    </source>
</evidence>
<gene>
    <name evidence="8" type="primary">fmt</name>
    <name evidence="11" type="ORF">COV74_01910</name>
</gene>
<evidence type="ECO:0000256" key="5">
    <source>
        <dbReference type="ARBA" id="ARBA00022679"/>
    </source>
</evidence>
<dbReference type="InterPro" id="IPR005793">
    <property type="entry name" value="Formyl_trans_C"/>
</dbReference>
<dbReference type="SUPFAM" id="SSF50486">
    <property type="entry name" value="FMT C-terminal domain-like"/>
    <property type="match status" value="1"/>
</dbReference>
<feature type="domain" description="Formyl transferase C-terminal" evidence="10">
    <location>
        <begin position="203"/>
        <end position="301"/>
    </location>
</feature>